<organism evidence="1 2">
    <name type="scientific">Piscirickettsia salmonis</name>
    <dbReference type="NCBI Taxonomy" id="1238"/>
    <lineage>
        <taxon>Bacteria</taxon>
        <taxon>Pseudomonadati</taxon>
        <taxon>Pseudomonadota</taxon>
        <taxon>Gammaproteobacteria</taxon>
        <taxon>Thiotrichales</taxon>
        <taxon>Piscirickettsiaceae</taxon>
        <taxon>Piscirickettsia</taxon>
    </lineage>
</organism>
<dbReference type="AlphaFoldDB" id="A0A9Q6PSW8"/>
<protein>
    <submittedName>
        <fullName evidence="1">Capsule polysaccharide biosynthesis protein</fullName>
    </submittedName>
</protein>
<dbReference type="InterPro" id="IPR007833">
    <property type="entry name" value="Capsule_polysaccharide_synth"/>
</dbReference>
<proteinExistence type="predicted"/>
<dbReference type="Proteomes" id="UP000422232">
    <property type="component" value="Chromosome"/>
</dbReference>
<sequence length="473" mass="55499">MQEHHFKVNVKNKQNLLIVGLLTPLQVSALNLALTSCNSKIHNLHHITKTAVDSNSLGYISYHLIPYDQMYYLQPETISEVPVDAEILDALAQYEPTLLKMLDRVYPQKKRYRYFDLKRHLYYAYLSYWITFFTKNDITKIIFHNIPHEGYDYVIYMLAKYYNIPIRIAYQLQVIDSYIITDDIKSLFTELAVAHHNLENDDIHLNDLSPRMQREYQLRTQKSMPFYMQPKKKSVLKHIYHHLQRKYFPISERDKMMANELIRPSLKYVRQTTLESPYIYFALHYQPEMTTVPLGGVYADQFLAIQLISKALPKNMKLYIKEHPAIYKKRNPSGRFTEFYKKIAALPNTQIVPQTLNSFKLIEKSQAVATITGTVGWEALFLNKPVLVFGNIFYQHCPGAYPIHSYECIQKAMDTIFLHKQKPKQKSLIKFLKILDDKTKNGVVDFTYLNTSLTNKEQLIKQLSLSLKSMLTN</sequence>
<gene>
    <name evidence="1" type="ORF">Psal009_00732</name>
</gene>
<dbReference type="EMBL" id="CP038908">
    <property type="protein sequence ID" value="QGO04856.1"/>
    <property type="molecule type" value="Genomic_DNA"/>
</dbReference>
<dbReference type="Pfam" id="PF05159">
    <property type="entry name" value="Capsule_synth"/>
    <property type="match status" value="1"/>
</dbReference>
<dbReference type="RefSeq" id="WP_230383362.1">
    <property type="nucleotide sequence ID" value="NZ_CP012413.1"/>
</dbReference>
<evidence type="ECO:0000313" key="2">
    <source>
        <dbReference type="Proteomes" id="UP000422232"/>
    </source>
</evidence>
<dbReference type="InterPro" id="IPR043148">
    <property type="entry name" value="TagF_C"/>
</dbReference>
<dbReference type="GO" id="GO:0015774">
    <property type="term" value="P:polysaccharide transport"/>
    <property type="evidence" value="ECO:0007669"/>
    <property type="project" value="InterPro"/>
</dbReference>
<dbReference type="GeneID" id="66739673"/>
<reference evidence="1 2" key="1">
    <citation type="submission" date="2019-04" db="EMBL/GenBank/DDBJ databases">
        <title>Complete genome sequencing of Piscirickettsia salmonis strain Psal-009.</title>
        <authorList>
            <person name="Schober I."/>
            <person name="Bunk B."/>
            <person name="Sproer C."/>
            <person name="Carril G.P."/>
            <person name="Riedel T."/>
            <person name="Flores-Herrera P.A."/>
            <person name="Nourdin-Galindo G."/>
            <person name="Marshall S.H."/>
            <person name="Overmann J."/>
        </authorList>
    </citation>
    <scope>NUCLEOTIDE SEQUENCE [LARGE SCALE GENOMIC DNA]</scope>
    <source>
        <strain evidence="1 2">Psal-009</strain>
    </source>
</reference>
<dbReference type="GO" id="GO:0000271">
    <property type="term" value="P:polysaccharide biosynthetic process"/>
    <property type="evidence" value="ECO:0007669"/>
    <property type="project" value="InterPro"/>
</dbReference>
<name>A0A9Q6PSW8_PISSA</name>
<keyword evidence="2" id="KW-1185">Reference proteome</keyword>
<accession>A0A9Q6PSW8</accession>
<dbReference type="Gene3D" id="3.40.50.12580">
    <property type="match status" value="1"/>
</dbReference>
<evidence type="ECO:0000313" key="1">
    <source>
        <dbReference type="EMBL" id="QGO04856.1"/>
    </source>
</evidence>